<organism evidence="4 5">
    <name type="scientific">Novosphingobium aerophilum</name>
    <dbReference type="NCBI Taxonomy" id="2839843"/>
    <lineage>
        <taxon>Bacteria</taxon>
        <taxon>Pseudomonadati</taxon>
        <taxon>Pseudomonadota</taxon>
        <taxon>Alphaproteobacteria</taxon>
        <taxon>Sphingomonadales</taxon>
        <taxon>Sphingomonadaceae</taxon>
        <taxon>Novosphingobium</taxon>
    </lineage>
</organism>
<dbReference type="Pfam" id="PF00023">
    <property type="entry name" value="Ank"/>
    <property type="match status" value="1"/>
</dbReference>
<keyword evidence="1" id="KW-0677">Repeat</keyword>
<dbReference type="EMBL" id="JACLAU010000051">
    <property type="protein sequence ID" value="MBC2653491.1"/>
    <property type="molecule type" value="Genomic_DNA"/>
</dbReference>
<dbReference type="PANTHER" id="PTHR24189:SF50">
    <property type="entry name" value="ANKYRIN REPEAT AND SOCS BOX PROTEIN 2"/>
    <property type="match status" value="1"/>
</dbReference>
<dbReference type="Pfam" id="PF20033">
    <property type="entry name" value="DUF6438"/>
    <property type="match status" value="1"/>
</dbReference>
<dbReference type="AlphaFoldDB" id="A0A7X1FAR4"/>
<evidence type="ECO:0000313" key="4">
    <source>
        <dbReference type="EMBL" id="MBC2653491.1"/>
    </source>
</evidence>
<dbReference type="Proteomes" id="UP000520156">
    <property type="component" value="Unassembled WGS sequence"/>
</dbReference>
<proteinExistence type="predicted"/>
<evidence type="ECO:0000259" key="3">
    <source>
        <dbReference type="Pfam" id="PF20033"/>
    </source>
</evidence>
<reference evidence="4 5" key="1">
    <citation type="submission" date="2020-08" db="EMBL/GenBank/DDBJ databases">
        <title>The genome sequence of Novosphingobium flavum 4Y4.</title>
        <authorList>
            <person name="Liu Y."/>
        </authorList>
    </citation>
    <scope>NUCLEOTIDE SEQUENCE [LARGE SCALE GENOMIC DNA]</scope>
    <source>
        <strain evidence="4 5">4Y4</strain>
    </source>
</reference>
<protein>
    <recommendedName>
        <fullName evidence="3">DUF6438 domain-containing protein</fullName>
    </recommendedName>
</protein>
<dbReference type="SUPFAM" id="SSF48403">
    <property type="entry name" value="Ankyrin repeat"/>
    <property type="match status" value="1"/>
</dbReference>
<name>A0A7X1FAR4_9SPHN</name>
<keyword evidence="5" id="KW-1185">Reference proteome</keyword>
<dbReference type="InterPro" id="IPR050745">
    <property type="entry name" value="Multifunctional_regulatory"/>
</dbReference>
<evidence type="ECO:0000313" key="5">
    <source>
        <dbReference type="Proteomes" id="UP000520156"/>
    </source>
</evidence>
<keyword evidence="2" id="KW-0040">ANK repeat</keyword>
<sequence length="361" mass="38025">MFNGQNVLWAGSHEAQVSPQAVADLIERFRSSHFMGMKPEYVAGVTDNPTYALTLRIGKVTKRVVDYVGKEVGMPASVTALEDAVDEVAGTARWVRGNAQTVALLKAQGFSFRSRDAAELVQSAIQLNRWPPEQAGANELIQAAIAEGLDLSKRVGVGIPGRSNDSATIGAVIAQYAAETGNVTLFDEMKRAGQVARMTKKSLDSAFLSDMGCSAQIAKALVEAGASPKAAGENGNALHELRSSYGRCADAGSAKRVEMAAALVSLGVPLEARDSIGWTPLMGSIDPAVAQVLLKAGANPNAKDDDGTAVVLSLADDRAVLTLLRAGADPNAKDGDGTLRQRALKRHWPGTLAWLDQHGIK</sequence>
<feature type="domain" description="DUF6438" evidence="3">
    <location>
        <begin position="4"/>
        <end position="88"/>
    </location>
</feature>
<comment type="caution">
    <text evidence="4">The sequence shown here is derived from an EMBL/GenBank/DDBJ whole genome shotgun (WGS) entry which is preliminary data.</text>
</comment>
<accession>A0A7X1FAR4</accession>
<dbReference type="InterPro" id="IPR002110">
    <property type="entry name" value="Ankyrin_rpt"/>
</dbReference>
<dbReference type="InterPro" id="IPR036770">
    <property type="entry name" value="Ankyrin_rpt-contain_sf"/>
</dbReference>
<gene>
    <name evidence="4" type="ORF">H7F49_17550</name>
</gene>
<evidence type="ECO:0000256" key="2">
    <source>
        <dbReference type="ARBA" id="ARBA00023043"/>
    </source>
</evidence>
<evidence type="ECO:0000256" key="1">
    <source>
        <dbReference type="ARBA" id="ARBA00022737"/>
    </source>
</evidence>
<dbReference type="PANTHER" id="PTHR24189">
    <property type="entry name" value="MYOTROPHIN"/>
    <property type="match status" value="1"/>
</dbReference>
<dbReference type="Gene3D" id="1.25.40.20">
    <property type="entry name" value="Ankyrin repeat-containing domain"/>
    <property type="match status" value="1"/>
</dbReference>
<dbReference type="InterPro" id="IPR045497">
    <property type="entry name" value="DUF6438"/>
</dbReference>